<reference evidence="1 2" key="1">
    <citation type="submission" date="2016-09" db="EMBL/GenBank/DDBJ databases">
        <authorList>
            <person name="Capua I."/>
            <person name="De Benedictis P."/>
            <person name="Joannis T."/>
            <person name="Lombin L.H."/>
            <person name="Cattoli G."/>
        </authorList>
    </citation>
    <scope>NUCLEOTIDE SEQUENCE [LARGE SCALE GENOMIC DNA]</scope>
    <source>
        <strain evidence="1 2">A7P-90m</strain>
    </source>
</reference>
<dbReference type="AlphaFoldDB" id="A0A1G6S1P9"/>
<dbReference type="Proteomes" id="UP000199452">
    <property type="component" value="Unassembled WGS sequence"/>
</dbReference>
<dbReference type="EMBL" id="FMYP01000084">
    <property type="protein sequence ID" value="SDD10115.1"/>
    <property type="molecule type" value="Genomic_DNA"/>
</dbReference>
<gene>
    <name evidence="1" type="ORF">SAMN05216323_108414</name>
</gene>
<organism evidence="1 2">
    <name type="scientific">Williamwhitmania taraxaci</name>
    <dbReference type="NCBI Taxonomy" id="1640674"/>
    <lineage>
        <taxon>Bacteria</taxon>
        <taxon>Pseudomonadati</taxon>
        <taxon>Bacteroidota</taxon>
        <taxon>Bacteroidia</taxon>
        <taxon>Bacteroidales</taxon>
        <taxon>Williamwhitmaniaceae</taxon>
        <taxon>Williamwhitmania</taxon>
    </lineage>
</organism>
<dbReference type="STRING" id="1640674.SAMN05216323_108414"/>
<sequence length="60" mass="6893">MEKINDFQSQGLSDIEMNNIQGGLSWSKWEQISSDGVPGFTIEQRFNWFGLHGTTETRQD</sequence>
<keyword evidence="2" id="KW-1185">Reference proteome</keyword>
<proteinExistence type="predicted"/>
<dbReference type="RefSeq" id="WP_092440649.1">
    <property type="nucleotide sequence ID" value="NZ_FMYP01000084.1"/>
</dbReference>
<protein>
    <submittedName>
        <fullName evidence="1">Uncharacterized protein</fullName>
    </submittedName>
</protein>
<accession>A0A1G6S1P9</accession>
<name>A0A1G6S1P9_9BACT</name>
<evidence type="ECO:0000313" key="1">
    <source>
        <dbReference type="EMBL" id="SDD10115.1"/>
    </source>
</evidence>
<evidence type="ECO:0000313" key="2">
    <source>
        <dbReference type="Proteomes" id="UP000199452"/>
    </source>
</evidence>